<comment type="caution">
    <text evidence="1">The sequence shown here is derived from an EMBL/GenBank/DDBJ whole genome shotgun (WGS) entry which is preliminary data.</text>
</comment>
<name>A0AAW0FE40_9APHY</name>
<evidence type="ECO:0000313" key="1">
    <source>
        <dbReference type="EMBL" id="KAK7677029.1"/>
    </source>
</evidence>
<dbReference type="AlphaFoldDB" id="A0AAW0FE40"/>
<proteinExistence type="predicted"/>
<sequence length="240" mass="27921">MATDFGYDAYHWYYHILQNAWMTKKQRKVNCWNTFIALFLEPINNTLPEGVPKKRVSDPDIAVRLKEAWDAMTKDEQEIFTTTHVKEMEEAREVQDITTHNTAIAAFYNVRTSMQSIMDQLRDLYLCTGLKVLMFGVRGSKEHFNQLFVLSTSDKGTDFFHTCFKQLPSIWVTSFEAYVLLGVDGMKSTQAIELLRLKGACSTLVLEQMRTVAAPANIPKIYYQDFYEQFTLRHHIVYED</sequence>
<accession>A0AAW0FE40</accession>
<dbReference type="Proteomes" id="UP001385951">
    <property type="component" value="Unassembled WGS sequence"/>
</dbReference>
<protein>
    <recommendedName>
        <fullName evidence="3">HMG box domain-containing protein</fullName>
    </recommendedName>
</protein>
<dbReference type="EMBL" id="JASBNA010000097">
    <property type="protein sequence ID" value="KAK7677029.1"/>
    <property type="molecule type" value="Genomic_DNA"/>
</dbReference>
<evidence type="ECO:0008006" key="3">
    <source>
        <dbReference type="Google" id="ProtNLM"/>
    </source>
</evidence>
<keyword evidence="2" id="KW-1185">Reference proteome</keyword>
<reference evidence="1 2" key="1">
    <citation type="submission" date="2022-09" db="EMBL/GenBank/DDBJ databases">
        <authorList>
            <person name="Palmer J.M."/>
        </authorList>
    </citation>
    <scope>NUCLEOTIDE SEQUENCE [LARGE SCALE GENOMIC DNA]</scope>
    <source>
        <strain evidence="1 2">DSM 7382</strain>
    </source>
</reference>
<gene>
    <name evidence="1" type="ORF">QCA50_019994</name>
</gene>
<organism evidence="1 2">
    <name type="scientific">Cerrena zonata</name>
    <dbReference type="NCBI Taxonomy" id="2478898"/>
    <lineage>
        <taxon>Eukaryota</taxon>
        <taxon>Fungi</taxon>
        <taxon>Dikarya</taxon>
        <taxon>Basidiomycota</taxon>
        <taxon>Agaricomycotina</taxon>
        <taxon>Agaricomycetes</taxon>
        <taxon>Polyporales</taxon>
        <taxon>Cerrenaceae</taxon>
        <taxon>Cerrena</taxon>
    </lineage>
</organism>
<evidence type="ECO:0000313" key="2">
    <source>
        <dbReference type="Proteomes" id="UP001385951"/>
    </source>
</evidence>